<keyword evidence="3" id="KW-0560">Oxidoreductase</keyword>
<dbReference type="InterPro" id="IPR036291">
    <property type="entry name" value="NAD(P)-bd_dom_sf"/>
</dbReference>
<comment type="catalytic activity">
    <reaction evidence="6">
        <text>precorrin-2 + NAD(+) = sirohydrochlorin + NADH + 2 H(+)</text>
        <dbReference type="Rhea" id="RHEA:15613"/>
        <dbReference type="ChEBI" id="CHEBI:15378"/>
        <dbReference type="ChEBI" id="CHEBI:57540"/>
        <dbReference type="ChEBI" id="CHEBI:57945"/>
        <dbReference type="ChEBI" id="CHEBI:58351"/>
        <dbReference type="ChEBI" id="CHEBI:58827"/>
        <dbReference type="EC" id="1.3.1.76"/>
    </reaction>
</comment>
<evidence type="ECO:0000256" key="3">
    <source>
        <dbReference type="ARBA" id="ARBA00023002"/>
    </source>
</evidence>
<keyword evidence="5" id="KW-0627">Porphyrin biosynthesis</keyword>
<accession>A0A4P6UUA9</accession>
<evidence type="ECO:0000256" key="6">
    <source>
        <dbReference type="ARBA" id="ARBA00047561"/>
    </source>
</evidence>
<evidence type="ECO:0000313" key="9">
    <source>
        <dbReference type="Proteomes" id="UP000291151"/>
    </source>
</evidence>
<dbReference type="UniPathway" id="UPA00262">
    <property type="reaction ID" value="UER00222"/>
</dbReference>
<comment type="pathway">
    <text evidence="1">Porphyrin-containing compound metabolism; siroheme biosynthesis; sirohydrochlorin from precorrin-2: step 1/1.</text>
</comment>
<sequence>MYYPMMMNLEGKNVVIIGGGHVAYQKLKGLEGTNAIITVVSPEILPEIKEWILRHDAKWIPKEFEPSDIEHANLIFAATNQPAVQREIKKHKKNHQLLLLADRPNESDFITPATLHRGKLSISISTNGASPSLAKKIKKELEQQFDENFGEYVQFLEEARKMILNQIDDPSFRKYCLTRLLDSDFYKLTMKGNIEKRNQLLQNLLNSCNKNFM</sequence>
<proteinExistence type="predicted"/>
<keyword evidence="4" id="KW-0520">NAD</keyword>
<dbReference type="EC" id="1.3.1.76" evidence="2"/>
<dbReference type="EMBL" id="CP036528">
    <property type="protein sequence ID" value="QBK26135.1"/>
    <property type="molecule type" value="Genomic_DNA"/>
</dbReference>
<dbReference type="RefSeq" id="WP_208649823.1">
    <property type="nucleotide sequence ID" value="NZ_CP036528.1"/>
</dbReference>
<dbReference type="InterPro" id="IPR028161">
    <property type="entry name" value="Met8-like"/>
</dbReference>
<dbReference type="GO" id="GO:0004325">
    <property type="term" value="F:ferrochelatase activity"/>
    <property type="evidence" value="ECO:0007669"/>
    <property type="project" value="InterPro"/>
</dbReference>
<organism evidence="8 9">
    <name type="scientific">Ureibacillus thermophilus</name>
    <dbReference type="NCBI Taxonomy" id="367743"/>
    <lineage>
        <taxon>Bacteria</taxon>
        <taxon>Bacillati</taxon>
        <taxon>Bacillota</taxon>
        <taxon>Bacilli</taxon>
        <taxon>Bacillales</taxon>
        <taxon>Caryophanaceae</taxon>
        <taxon>Ureibacillus</taxon>
    </lineage>
</organism>
<dbReference type="Pfam" id="PF14824">
    <property type="entry name" value="Sirohm_synth_M"/>
    <property type="match status" value="1"/>
</dbReference>
<reference evidence="8 9" key="1">
    <citation type="submission" date="2019-02" db="EMBL/GenBank/DDBJ databases">
        <title>Ureibacillus thermophilus.</title>
        <authorList>
            <person name="Sunny J.S."/>
            <person name="Natarajan A."/>
            <person name="Saleena L.M."/>
        </authorList>
    </citation>
    <scope>NUCLEOTIDE SEQUENCE [LARGE SCALE GENOMIC DNA]</scope>
    <source>
        <strain evidence="8 9">LM102</strain>
    </source>
</reference>
<dbReference type="SUPFAM" id="SSF51735">
    <property type="entry name" value="NAD(P)-binding Rossmann-fold domains"/>
    <property type="match status" value="1"/>
</dbReference>
<dbReference type="InterPro" id="IPR042518">
    <property type="entry name" value="SirC_C"/>
</dbReference>
<dbReference type="SUPFAM" id="SSF75615">
    <property type="entry name" value="Siroheme synthase middle domains-like"/>
    <property type="match status" value="1"/>
</dbReference>
<gene>
    <name evidence="8" type="ORF">DKZ56_09795</name>
</gene>
<dbReference type="InterPro" id="IPR028281">
    <property type="entry name" value="Sirohaem_synthase_central"/>
</dbReference>
<dbReference type="Gene3D" id="1.10.8.610">
    <property type="entry name" value="SirC, precorrin-2 dehydrogenase, C-terminal helical domain-like"/>
    <property type="match status" value="1"/>
</dbReference>
<dbReference type="PANTHER" id="PTHR35330:SF1">
    <property type="entry name" value="SIROHEME BIOSYNTHESIS PROTEIN MET8"/>
    <property type="match status" value="1"/>
</dbReference>
<dbReference type="Gene3D" id="3.40.50.720">
    <property type="entry name" value="NAD(P)-binding Rossmann-like Domain"/>
    <property type="match status" value="1"/>
</dbReference>
<evidence type="ECO:0000256" key="1">
    <source>
        <dbReference type="ARBA" id="ARBA00005010"/>
    </source>
</evidence>
<evidence type="ECO:0000256" key="5">
    <source>
        <dbReference type="ARBA" id="ARBA00023244"/>
    </source>
</evidence>
<feature type="domain" description="Siroheme synthase central" evidence="7">
    <location>
        <begin position="117"/>
        <end position="144"/>
    </location>
</feature>
<dbReference type="KEGG" id="uth:DKZ56_09795"/>
<evidence type="ECO:0000256" key="2">
    <source>
        <dbReference type="ARBA" id="ARBA00012400"/>
    </source>
</evidence>
<protein>
    <recommendedName>
        <fullName evidence="2">precorrin-2 dehydrogenase</fullName>
        <ecNumber evidence="2">1.3.1.76</ecNumber>
    </recommendedName>
</protein>
<keyword evidence="9" id="KW-1185">Reference proteome</keyword>
<dbReference type="PANTHER" id="PTHR35330">
    <property type="entry name" value="SIROHEME BIOSYNTHESIS PROTEIN MET8"/>
    <property type="match status" value="1"/>
</dbReference>
<dbReference type="GO" id="GO:0043115">
    <property type="term" value="F:precorrin-2 dehydrogenase activity"/>
    <property type="evidence" value="ECO:0007669"/>
    <property type="project" value="UniProtKB-EC"/>
</dbReference>
<evidence type="ECO:0000313" key="8">
    <source>
        <dbReference type="EMBL" id="QBK26135.1"/>
    </source>
</evidence>
<dbReference type="Proteomes" id="UP000291151">
    <property type="component" value="Chromosome"/>
</dbReference>
<dbReference type="AlphaFoldDB" id="A0A4P6UUA9"/>
<evidence type="ECO:0000256" key="4">
    <source>
        <dbReference type="ARBA" id="ARBA00023027"/>
    </source>
</evidence>
<name>A0A4P6UUA9_9BACL</name>
<evidence type="ECO:0000259" key="7">
    <source>
        <dbReference type="Pfam" id="PF14824"/>
    </source>
</evidence>
<dbReference type="NCBIfam" id="TIGR01470">
    <property type="entry name" value="cysG_Nterm"/>
    <property type="match status" value="1"/>
</dbReference>
<dbReference type="Pfam" id="PF13241">
    <property type="entry name" value="NAD_binding_7"/>
    <property type="match status" value="1"/>
</dbReference>
<dbReference type="GO" id="GO:0019354">
    <property type="term" value="P:siroheme biosynthetic process"/>
    <property type="evidence" value="ECO:0007669"/>
    <property type="project" value="UniProtKB-UniPathway"/>
</dbReference>
<dbReference type="InterPro" id="IPR006367">
    <property type="entry name" value="Sirohaem_synthase_N"/>
</dbReference>